<proteinExistence type="predicted"/>
<dbReference type="InterPro" id="IPR044932">
    <property type="entry name" value="PfEMP1_ATS_sf"/>
</dbReference>
<feature type="domain" description="Duffy-binding-like" evidence="3">
    <location>
        <begin position="1351"/>
        <end position="1487"/>
    </location>
</feature>
<feature type="region of interest" description="Disordered" evidence="1">
    <location>
        <begin position="1479"/>
        <end position="1501"/>
    </location>
</feature>
<feature type="compositionally biased region" description="Pro residues" evidence="1">
    <location>
        <begin position="1564"/>
        <end position="1573"/>
    </location>
</feature>
<feature type="compositionally biased region" description="Polar residues" evidence="1">
    <location>
        <begin position="879"/>
        <end position="901"/>
    </location>
</feature>
<organism evidence="8 9">
    <name type="scientific">Plasmodium falciparum (isolate HB3)</name>
    <dbReference type="NCBI Taxonomy" id="137071"/>
    <lineage>
        <taxon>Eukaryota</taxon>
        <taxon>Sar</taxon>
        <taxon>Alveolata</taxon>
        <taxon>Apicomplexa</taxon>
        <taxon>Aconoidasida</taxon>
        <taxon>Haemosporida</taxon>
        <taxon>Plasmodiidae</taxon>
        <taxon>Plasmodium</taxon>
        <taxon>Plasmodium (Laverania)</taxon>
    </lineage>
</organism>
<evidence type="ECO:0000259" key="6">
    <source>
        <dbReference type="Pfam" id="PF15447"/>
    </source>
</evidence>
<keyword evidence="2" id="KW-0472">Membrane</keyword>
<feature type="region of interest" description="Disordered" evidence="1">
    <location>
        <begin position="872"/>
        <end position="909"/>
    </location>
</feature>
<dbReference type="EMBL" id="CH672005">
    <property type="protein sequence ID" value="KOB61481.1"/>
    <property type="molecule type" value="Genomic_DNA"/>
</dbReference>
<feature type="compositionally biased region" description="Gly residues" evidence="1">
    <location>
        <begin position="1"/>
        <end position="10"/>
    </location>
</feature>
<evidence type="ECO:0000259" key="4">
    <source>
        <dbReference type="Pfam" id="PF05424"/>
    </source>
</evidence>
<dbReference type="GO" id="GO:0016020">
    <property type="term" value="C:membrane"/>
    <property type="evidence" value="ECO:0007669"/>
    <property type="project" value="InterPro"/>
</dbReference>
<dbReference type="Gene3D" id="1.20.1310.20">
    <property type="entry name" value="Duffy-antigen binding domain"/>
    <property type="match status" value="2"/>
</dbReference>
<dbReference type="Pfam" id="PF22672">
    <property type="entry name" value="DBL_C"/>
    <property type="match status" value="2"/>
</dbReference>
<dbReference type="InterPro" id="IPR008602">
    <property type="entry name" value="Duffy-antigen-binding"/>
</dbReference>
<protein>
    <recommendedName>
        <fullName evidence="10">Erythrocyte membrane protein 1, PfEMP1</fullName>
    </recommendedName>
</protein>
<dbReference type="Gene3D" id="1.20.58.1930">
    <property type="match status" value="1"/>
</dbReference>
<gene>
    <name evidence="8" type="ORF">PFHG_03232</name>
</gene>
<feature type="domain" description="Duffy-binding-like" evidence="3">
    <location>
        <begin position="588"/>
        <end position="731"/>
    </location>
</feature>
<dbReference type="OrthoDB" id="378876at2759"/>
<dbReference type="FunFam" id="1.10.1900.40:FF:000001">
    <property type="entry name" value="Erythrocyte membrane protein 1"/>
    <property type="match status" value="1"/>
</dbReference>
<feature type="domain" description="Duffy-binding-like" evidence="7">
    <location>
        <begin position="1149"/>
        <end position="1292"/>
    </location>
</feature>
<dbReference type="FunFam" id="1.20.58.830:FF:000005">
    <property type="entry name" value="Erythrocyte membrane protein 1, PfEMP1"/>
    <property type="match status" value="1"/>
</dbReference>
<accession>A0A0L7KED3</accession>
<dbReference type="Pfam" id="PF15447">
    <property type="entry name" value="NTS"/>
    <property type="match status" value="1"/>
</dbReference>
<name>A0A0L7KED3_PLAFX</name>
<dbReference type="FunFam" id="1.20.1310.20:FF:000001">
    <property type="entry name" value="Erythrocyte membrane protein 1, PfEMP1"/>
    <property type="match status" value="1"/>
</dbReference>
<feature type="region of interest" description="Disordered" evidence="1">
    <location>
        <begin position="1"/>
        <end position="31"/>
    </location>
</feature>
<keyword evidence="2" id="KW-0812">Transmembrane</keyword>
<evidence type="ECO:0000259" key="3">
    <source>
        <dbReference type="Pfam" id="PF03011"/>
    </source>
</evidence>
<dbReference type="Proteomes" id="UP000054289">
    <property type="component" value="Unassembled WGS sequence"/>
</dbReference>
<evidence type="ECO:0000256" key="2">
    <source>
        <dbReference type="SAM" id="Phobius"/>
    </source>
</evidence>
<dbReference type="InterPro" id="IPR042202">
    <property type="entry name" value="Duffy-ag-bd_sf"/>
</dbReference>
<dbReference type="InterPro" id="IPR004258">
    <property type="entry name" value="DBL"/>
</dbReference>
<dbReference type="InterPro" id="IPR029211">
    <property type="entry name" value="PfEMP1_ATS"/>
</dbReference>
<dbReference type="InterPro" id="IPR054595">
    <property type="entry name" value="DBL_C"/>
</dbReference>
<evidence type="ECO:0000313" key="9">
    <source>
        <dbReference type="Proteomes" id="UP000054289"/>
    </source>
</evidence>
<dbReference type="Pfam" id="PF05424">
    <property type="entry name" value="Duffy_binding"/>
    <property type="match status" value="2"/>
</dbReference>
<evidence type="ECO:0000259" key="5">
    <source>
        <dbReference type="Pfam" id="PF15445"/>
    </source>
</evidence>
<keyword evidence="2" id="KW-1133">Transmembrane helix</keyword>
<dbReference type="GO" id="GO:0046789">
    <property type="term" value="F:host cell surface receptor binding"/>
    <property type="evidence" value="ECO:0007669"/>
    <property type="project" value="InterPro"/>
</dbReference>
<feature type="region of interest" description="Disordered" evidence="1">
    <location>
        <begin position="724"/>
        <end position="781"/>
    </location>
</feature>
<dbReference type="OMA" id="KQEDPCK"/>
<evidence type="ECO:0008006" key="10">
    <source>
        <dbReference type="Google" id="ProtNLM"/>
    </source>
</evidence>
<feature type="domain" description="Plasmodium falciparum erythrocyte membrane protein 1 acidic terminal segment" evidence="5">
    <location>
        <begin position="1602"/>
        <end position="2034"/>
    </location>
</feature>
<dbReference type="KEGG" id="pfh:PFHG_03232"/>
<reference evidence="8 9" key="1">
    <citation type="submission" date="2006-03" db="EMBL/GenBank/DDBJ databases">
        <title>Annotation of Plasmodium falciparum HB3.</title>
        <authorList>
            <consortium name="The Broad Institute Genome Sequencing Platform"/>
            <person name="Volkman S.K."/>
            <person name="Neafsey D.E."/>
            <person name="Dash A.P."/>
            <person name="Chitnis C.E."/>
            <person name="Hartl D.L."/>
            <person name="Young S.K."/>
            <person name="Zeng Q."/>
            <person name="Koehrsen M."/>
            <person name="Alvarado L."/>
            <person name="Berlin A."/>
            <person name="Borenstein D."/>
            <person name="Chapman S.B."/>
            <person name="Chen Z."/>
            <person name="Engels R."/>
            <person name="Freedman E."/>
            <person name="Gellesch M."/>
            <person name="Goldberg J."/>
            <person name="Griggs A."/>
            <person name="Gujja S."/>
            <person name="Heilman E.R."/>
            <person name="Heiman D.I."/>
            <person name="Howarth C."/>
            <person name="Jen D."/>
            <person name="Larson L."/>
            <person name="Mehta T."/>
            <person name="Neiman D."/>
            <person name="Park D."/>
            <person name="Pearson M."/>
            <person name="Roberts A."/>
            <person name="Saif S."/>
            <person name="Shea T."/>
            <person name="Shenoy N."/>
            <person name="Sisk P."/>
            <person name="Stolte C."/>
            <person name="Sykes S."/>
            <person name="Walk T."/>
            <person name="White J."/>
            <person name="Yandava C."/>
            <person name="Haas B."/>
            <person name="Henn M.R."/>
            <person name="Nusbaum C."/>
            <person name="Birren B."/>
        </authorList>
    </citation>
    <scope>NUCLEOTIDE SEQUENCE [LARGE SCALE GENOMIC DNA]</scope>
    <source>
        <strain evidence="8">HB3</strain>
    </source>
</reference>
<evidence type="ECO:0000313" key="8">
    <source>
        <dbReference type="EMBL" id="KOB61481.1"/>
    </source>
</evidence>
<dbReference type="Gene3D" id="1.20.58.830">
    <property type="match status" value="3"/>
</dbReference>
<dbReference type="Pfam" id="PF03011">
    <property type="entry name" value="PFEMP"/>
    <property type="match status" value="2"/>
</dbReference>
<dbReference type="SUPFAM" id="SSF140924">
    <property type="entry name" value="Duffy binding domain-like"/>
    <property type="match status" value="4"/>
</dbReference>
<feature type="region of interest" description="Disordered" evidence="1">
    <location>
        <begin position="1527"/>
        <end position="1588"/>
    </location>
</feature>
<feature type="domain" description="Duffy-antigen binding" evidence="4">
    <location>
        <begin position="115"/>
        <end position="311"/>
    </location>
</feature>
<feature type="compositionally biased region" description="Acidic residues" evidence="1">
    <location>
        <begin position="759"/>
        <end position="781"/>
    </location>
</feature>
<feature type="compositionally biased region" description="Basic and acidic residues" evidence="1">
    <location>
        <begin position="1527"/>
        <end position="1537"/>
    </location>
</feature>
<dbReference type="Pfam" id="PF15445">
    <property type="entry name" value="ATS"/>
    <property type="match status" value="1"/>
</dbReference>
<dbReference type="InterPro" id="IPR029210">
    <property type="entry name" value="PfEMP1_NTS"/>
</dbReference>
<feature type="compositionally biased region" description="Polar residues" evidence="1">
    <location>
        <begin position="944"/>
        <end position="955"/>
    </location>
</feature>
<reference evidence="9" key="2">
    <citation type="submission" date="2006-03" db="EMBL/GenBank/DDBJ databases">
        <title>The genome sequence of the Plasmodium falciparum HB3.</title>
        <authorList>
            <consortium name="The Broad Institute Genome Sequencing Platform"/>
            <person name="Birren B."/>
            <person name="Lander E."/>
            <person name="Galagan J."/>
            <person name="Nusbaum C."/>
            <person name="Devon K."/>
            <person name="Henn M."/>
            <person name="Jaffe D."/>
            <person name="Butler J."/>
            <person name="Alvarez P."/>
            <person name="Gnerre S."/>
            <person name="Grabherr M."/>
            <person name="Kleber M."/>
            <person name="Mauceli E."/>
            <person name="Brockman W."/>
            <person name="MacCallum I.A."/>
            <person name="Rounsley S."/>
            <person name="Young S."/>
            <person name="LaButti K."/>
            <person name="Pushparaj V."/>
            <person name="DeCaprio D."/>
            <person name="Crawford M."/>
            <person name="Koehrsen M."/>
            <person name="Engels R."/>
            <person name="Montgomery P."/>
            <person name="Pearson M."/>
            <person name="Howarth C."/>
            <person name="Larson L."/>
            <person name="Luoma S."/>
            <person name="White J."/>
            <person name="Kodira C."/>
            <person name="Zeng Q."/>
            <person name="Oleary S."/>
            <person name="Yandava C."/>
            <person name="Alvarado L."/>
            <person name="Wirth D."/>
            <person name="Volkman S."/>
            <person name="Hartl D."/>
        </authorList>
    </citation>
    <scope>NUCLEOTIDE SEQUENCE [LARGE SCALE GENOMIC DNA]</scope>
</reference>
<evidence type="ECO:0000256" key="1">
    <source>
        <dbReference type="SAM" id="MobiDB-lite"/>
    </source>
</evidence>
<feature type="domain" description="Duffy-antigen binding" evidence="4">
    <location>
        <begin position="856"/>
        <end position="1082"/>
    </location>
</feature>
<feature type="transmembrane region" description="Helical" evidence="2">
    <location>
        <begin position="1597"/>
        <end position="1619"/>
    </location>
</feature>
<sequence>MARGGSGGGGVDKDAKNMFDRIGQQVHDQVKSEAEAYKNKLKGDLSLATYPNDTSRTESTPPNPCELDYQYHTNVTIGGDKEYPCGNGTEERFSDTKGSECDDRKIEGNKGKTGGACAPFRRLHLCDKNLQNINNYDKINNTHNLLLEVCLAAKYEGQSISLYYPRYQTKYKDSGSTFTMCTMLARSFADIGDIIRGKDLFIGYNQKDRKEKKQLQQNLKNIFAKIYEKLKDKEGAETRYGSDTTNYYQLREDWWALNREKVWKAITCRAPKEAKYFRKTACNGGEGTNGQCHCIGGEVPTYFDYVPQFLRWFDEWAEDFCRKRKHKLQNAIKNCRTPNGKDKYCDLNGYNCEETAKKENKLFPDSECHKCSVACNPFVPWIDNQKKEFEKQKGKYHKEMQKADAKEETSNGKINNIYEKDFYEQLKTDYGTVNKFLEKLNKEGICGSKPQVGKETADAADFTESKTEKTFSRTEYCRACPLCGVTGEKGNWEAKPETCGEGKDYKNYKDTTTIPVLTPDRTKTNIVQKYKNFCTSANGEKSAAGTANGGGQIKKWQCHYEDTNRNNCIQGEWKTFTGQEDVRSYHSFFYGSIIDMLNDSIEWKDKLNSCINNKTGKCRRLCKNPCECYKGWLQEKKKELDGIKEHFGKQKDMAEKDVPSDMILNITLNNNFLVDIEEAYPYKQQVEKIRKLLQNKMDNEINAARTKTSIEEFLDEEQKKAEECLKTHKDPCPQPSAPESVARSNTDSPPRSPGPTKDTDDDDEEEEEEEEEIDGEGGQDDVVENQVEVEEPQPPAAAPTPPEVNPCKIVETLFTSGNPKDIFKDACRQKYARNNSRLGWKCIPSGKPGDTTGGSICVPPRRRRLYVTPLTRLTGGDGTTQVEGQVEAQSSSSENPKNGGQTTLNAASSTSSLTDATHLRDAFIQSAAIETFFLWDRYKKENKPQNTSQLQTIDNGTPPTDDDEDPEKLLKVGNIPTDFLRLMFYTLGDYRDICIGGDRDIVGDTIYKDTSDKDKEGGVTKKISEKIKQILSKLNGTHVPEKPVQTPQVWWDTNAQHIWNGMICALTYDTNSGDKDTPPKQNDTVKQALLDKDGTSNDPIETYKYDQVKLKEDNTSSAMSTSAAAPSDNTPTTLTNFISRPPYFRYLEEWGQNFCRQRTRMLKQVEKNCKQGDKPCSSYGEHCDDQLKDNPSTDADLKCPGCGKHCRFYKKWINTKRDEFNKQKEAYTGQKAKCQTESDKAESDNGFCGILETTSTTAATFLQKLGPCSKTYNENGVGKTDFDKETETFKHTNLCDPCSKFKINCENGIRKEQWKCGKVCGYVVCKSEKGNGEKVNGQKDGEKHIITIRALVEHWVYNFLEDYKKIKHKISQCTKTDQGFTCIKDCVEKWVQQKRKEWEKIRKRFLEQYKGEKSDEDFNLRSFLETFLVQIGAANDKGKITKLSVFDKSCGCSADASSTNGNEDAIGCMLDKLGEKATSCQEQHSGKPGQTCENPITPPDDDLLLEEENTVEAPKICKDVIKAPTEPEKEDACKAAAEETAPAAGGEEGNPHETPVVKPEEDPTPPAPPTPKKAPPKKDKKVTPPQNLFEHPLLKPALMSSTIMWSIGIGFAAFTYFFLKKKTKHPVDLFSVIDIPKSDYDIPTKLSPNRYIPYTSDKYRGKRYIYLEGDSGTDSGYTDHYSDITSSSESEYEELDINDIYVPGSPKYKTLIEVVLEPSKKDIPSDDTPSSDTPMNKFTDEEWNELKHDFISNMLQNQPNDIPNDYKSGDIPFNTQPNTLYFDNNQEKPFIMSIHDRNLYSGEEISYNINMVNTMDDIPISGKNTVYSGIDLINDALNGDYDIYDEVLKRKENEIFGTNNPKKHTTGTHNVTKPARDDPIHNQLELFHTWLDRHRDMCEKWENHHERLAKLKEEWENETHSGNNHPSDSNKTLNTDVSIQIDMDNPKPINEFSNMDTYPNNSSMDTILEDLDKPFNEPYYYDMYDDDIYYDVNDHDTSTVDSNAMDIPSKVQIEMDINTKLVKEKYPISDVWDI</sequence>
<dbReference type="Gene3D" id="1.10.1900.40">
    <property type="entry name" value="Acidic terminal segments, variant surface antigen of PfEMP1"/>
    <property type="match status" value="2"/>
</dbReference>
<dbReference type="FunFam" id="1.20.58.830:FF:000001">
    <property type="entry name" value="Erythrocyte membrane protein 1, PfEMP1"/>
    <property type="match status" value="1"/>
</dbReference>
<feature type="region of interest" description="Disordered" evidence="1">
    <location>
        <begin position="944"/>
        <end position="967"/>
    </location>
</feature>
<evidence type="ECO:0000259" key="7">
    <source>
        <dbReference type="Pfam" id="PF22672"/>
    </source>
</evidence>
<feature type="domain" description="Duffy-binding-like" evidence="7">
    <location>
        <begin position="315"/>
        <end position="475"/>
    </location>
</feature>
<dbReference type="FunFam" id="1.10.1900.40:FF:000005">
    <property type="entry name" value="Erythrocyte membrane protein 1, PfEMP1"/>
    <property type="match status" value="1"/>
</dbReference>
<feature type="domain" description="Plasmodium falciparum erythrocyte membrane protein-1 N-terminal segment" evidence="6">
    <location>
        <begin position="14"/>
        <end position="49"/>
    </location>
</feature>
<feature type="region of interest" description="Disordered" evidence="1">
    <location>
        <begin position="1858"/>
        <end position="1877"/>
    </location>
</feature>